<gene>
    <name evidence="1" type="ORF">NDU88_004701</name>
</gene>
<dbReference type="EMBL" id="JANPWB010000013">
    <property type="protein sequence ID" value="KAJ1107309.1"/>
    <property type="molecule type" value="Genomic_DNA"/>
</dbReference>
<organism evidence="1 2">
    <name type="scientific">Pleurodeles waltl</name>
    <name type="common">Iberian ribbed newt</name>
    <dbReference type="NCBI Taxonomy" id="8319"/>
    <lineage>
        <taxon>Eukaryota</taxon>
        <taxon>Metazoa</taxon>
        <taxon>Chordata</taxon>
        <taxon>Craniata</taxon>
        <taxon>Vertebrata</taxon>
        <taxon>Euteleostomi</taxon>
        <taxon>Amphibia</taxon>
        <taxon>Batrachia</taxon>
        <taxon>Caudata</taxon>
        <taxon>Salamandroidea</taxon>
        <taxon>Salamandridae</taxon>
        <taxon>Pleurodelinae</taxon>
        <taxon>Pleurodeles</taxon>
    </lineage>
</organism>
<dbReference type="Proteomes" id="UP001066276">
    <property type="component" value="Chromosome 9"/>
</dbReference>
<accession>A0AAV7MVW4</accession>
<comment type="caution">
    <text evidence="1">The sequence shown here is derived from an EMBL/GenBank/DDBJ whole genome shotgun (WGS) entry which is preliminary data.</text>
</comment>
<evidence type="ECO:0000313" key="1">
    <source>
        <dbReference type="EMBL" id="KAJ1107309.1"/>
    </source>
</evidence>
<name>A0AAV7MVW4_PLEWA</name>
<protein>
    <submittedName>
        <fullName evidence="1">Uncharacterized protein</fullName>
    </submittedName>
</protein>
<dbReference type="AlphaFoldDB" id="A0AAV7MVW4"/>
<proteinExistence type="predicted"/>
<evidence type="ECO:0000313" key="2">
    <source>
        <dbReference type="Proteomes" id="UP001066276"/>
    </source>
</evidence>
<reference evidence="1" key="1">
    <citation type="journal article" date="2022" name="bioRxiv">
        <title>Sequencing and chromosome-scale assembly of the giantPleurodeles waltlgenome.</title>
        <authorList>
            <person name="Brown T."/>
            <person name="Elewa A."/>
            <person name="Iarovenko S."/>
            <person name="Subramanian E."/>
            <person name="Araus A.J."/>
            <person name="Petzold A."/>
            <person name="Susuki M."/>
            <person name="Suzuki K.-i.T."/>
            <person name="Hayashi T."/>
            <person name="Toyoda A."/>
            <person name="Oliveira C."/>
            <person name="Osipova E."/>
            <person name="Leigh N.D."/>
            <person name="Simon A."/>
            <person name="Yun M.H."/>
        </authorList>
    </citation>
    <scope>NUCLEOTIDE SEQUENCE</scope>
    <source>
        <strain evidence="1">20211129_DDA</strain>
        <tissue evidence="1">Liver</tissue>
    </source>
</reference>
<sequence length="161" mass="17778">MEVPHTNLPGPHPTTPIKVSIVSECYLSNRVQGNAIRGKHYIGDEDGAVSYRAPPPGPLSTPQRPLETRCSCHVSLKTRSDTRQRRLTPALTCPFSTWPMWVAPPRNSSNHEVPHPHFHAHLCTFQDREPNCHQPQLRIGGLTTCPTPTTSKDGGPSPLTK</sequence>
<keyword evidence="2" id="KW-1185">Reference proteome</keyword>